<gene>
    <name evidence="2" type="ORF">CY34DRAFT_810820</name>
</gene>
<evidence type="ECO:0000313" key="2">
    <source>
        <dbReference type="EMBL" id="KIK36990.1"/>
    </source>
</evidence>
<evidence type="ECO:0008006" key="4">
    <source>
        <dbReference type="Google" id="ProtNLM"/>
    </source>
</evidence>
<protein>
    <recommendedName>
        <fullName evidence="4">Extracellular membrane protein CFEM domain-containing protein</fullName>
    </recommendedName>
</protein>
<keyword evidence="3" id="KW-1185">Reference proteome</keyword>
<reference evidence="2 3" key="1">
    <citation type="submission" date="2014-04" db="EMBL/GenBank/DDBJ databases">
        <authorList>
            <consortium name="DOE Joint Genome Institute"/>
            <person name="Kuo A."/>
            <person name="Ruytinx J."/>
            <person name="Rineau F."/>
            <person name="Colpaert J."/>
            <person name="Kohler A."/>
            <person name="Nagy L.G."/>
            <person name="Floudas D."/>
            <person name="Copeland A."/>
            <person name="Barry K.W."/>
            <person name="Cichocki N."/>
            <person name="Veneault-Fourrey C."/>
            <person name="LaButti K."/>
            <person name="Lindquist E.A."/>
            <person name="Lipzen A."/>
            <person name="Lundell T."/>
            <person name="Morin E."/>
            <person name="Murat C."/>
            <person name="Sun H."/>
            <person name="Tunlid A."/>
            <person name="Henrissat B."/>
            <person name="Grigoriev I.V."/>
            <person name="Hibbett D.S."/>
            <person name="Martin F."/>
            <person name="Nordberg H.P."/>
            <person name="Cantor M.N."/>
            <person name="Hua S.X."/>
        </authorList>
    </citation>
    <scope>NUCLEOTIDE SEQUENCE [LARGE SCALE GENOMIC DNA]</scope>
    <source>
        <strain evidence="2 3">UH-Slu-Lm8-n1</strain>
    </source>
</reference>
<feature type="signal peptide" evidence="1">
    <location>
        <begin position="1"/>
        <end position="21"/>
    </location>
</feature>
<dbReference type="AlphaFoldDB" id="A0A0C9ZHX7"/>
<dbReference type="EMBL" id="KN835483">
    <property type="protein sequence ID" value="KIK36990.1"/>
    <property type="molecule type" value="Genomic_DNA"/>
</dbReference>
<sequence>MRLSSVFALAVIVASASSVSAIDDSTDHCPIFCKIGDDAHCKHGTEVRLCMLGESESCFCVRSILTTSY</sequence>
<feature type="chain" id="PRO_5002206831" description="Extracellular membrane protein CFEM domain-containing protein" evidence="1">
    <location>
        <begin position="22"/>
        <end position="69"/>
    </location>
</feature>
<evidence type="ECO:0000256" key="1">
    <source>
        <dbReference type="SAM" id="SignalP"/>
    </source>
</evidence>
<reference evidence="3" key="2">
    <citation type="submission" date="2015-01" db="EMBL/GenBank/DDBJ databases">
        <title>Evolutionary Origins and Diversification of the Mycorrhizal Mutualists.</title>
        <authorList>
            <consortium name="DOE Joint Genome Institute"/>
            <consortium name="Mycorrhizal Genomics Consortium"/>
            <person name="Kohler A."/>
            <person name="Kuo A."/>
            <person name="Nagy L.G."/>
            <person name="Floudas D."/>
            <person name="Copeland A."/>
            <person name="Barry K.W."/>
            <person name="Cichocki N."/>
            <person name="Veneault-Fourrey C."/>
            <person name="LaButti K."/>
            <person name="Lindquist E.A."/>
            <person name="Lipzen A."/>
            <person name="Lundell T."/>
            <person name="Morin E."/>
            <person name="Murat C."/>
            <person name="Riley R."/>
            <person name="Ohm R."/>
            <person name="Sun H."/>
            <person name="Tunlid A."/>
            <person name="Henrissat B."/>
            <person name="Grigoriev I.V."/>
            <person name="Hibbett D.S."/>
            <person name="Martin F."/>
        </authorList>
    </citation>
    <scope>NUCLEOTIDE SEQUENCE [LARGE SCALE GENOMIC DNA]</scope>
    <source>
        <strain evidence="3">UH-Slu-Lm8-n1</strain>
    </source>
</reference>
<evidence type="ECO:0000313" key="3">
    <source>
        <dbReference type="Proteomes" id="UP000054485"/>
    </source>
</evidence>
<dbReference type="HOGENOM" id="CLU_2777616_0_0_1"/>
<name>A0A0C9ZHX7_9AGAM</name>
<accession>A0A0C9ZHX7</accession>
<organism evidence="2 3">
    <name type="scientific">Suillus luteus UH-Slu-Lm8-n1</name>
    <dbReference type="NCBI Taxonomy" id="930992"/>
    <lineage>
        <taxon>Eukaryota</taxon>
        <taxon>Fungi</taxon>
        <taxon>Dikarya</taxon>
        <taxon>Basidiomycota</taxon>
        <taxon>Agaricomycotina</taxon>
        <taxon>Agaricomycetes</taxon>
        <taxon>Agaricomycetidae</taxon>
        <taxon>Boletales</taxon>
        <taxon>Suillineae</taxon>
        <taxon>Suillaceae</taxon>
        <taxon>Suillus</taxon>
    </lineage>
</organism>
<keyword evidence="1" id="KW-0732">Signal</keyword>
<dbReference type="InParanoid" id="A0A0C9ZHX7"/>
<dbReference type="Proteomes" id="UP000054485">
    <property type="component" value="Unassembled WGS sequence"/>
</dbReference>
<proteinExistence type="predicted"/>